<dbReference type="OrthoDB" id="4062651at2759"/>
<name>A0A507B7J3_9PEZI</name>
<sequence length="1054" mass="118792">MSLPSTIPSRPVVELLRSQVELNMVCSESRRYFLPRASLNAIFTSSAVEKAVAEMSCPEHQRIGLSKDVFTDGRRLFAALIRMRMENLIVHFRNCGTLDDRLPLTGEQVRKVIASANYAGDAEITGTGALLEMQWSVLPYVFPSNMSEHHRNIDENVILPFVGEIEHIASGGYGDVDQVAILASQQELLAVRDQVSSHYLLCIRVPLITVLKHSRGMKSEKVHVVRKKLRPARSREEYDRVYLREQTCLRLLNQLRHPNIIRLLGSYTHQKQHYFLFPFIETNLQKFLQREERLGKFEHDFTFFAALRGLASALSHAHALRLRQDQHGLDFEAVGYHHDLRPANVLVSGETFLLADFGLGNLKSIEMQSQTPWKPTTGDYLAPECMDDKNRIQHVARPIDTWAFGCLMADVVTYMHKGASGVREFSDKRLAPGRVSHWEESVFYDNDGNLKEVVVSWLRDLTGSHRQGYDKDPQNSLSAALVALCLKTLVQVPSERPTMDHVCRHLTGLSFRAHFEAVRDKFGEISSARRDSALQRHSLNLWMPETRFSALGRALSIDHAGMEEVRIGFLDAVYESSIRLMSAMFHTLGQILLLVAQPGGACTTSDTEFDRGLRATLCDKVNEDLSDLWDGLPSHIQTKAEDYWRQDLLRTESEDDLLEIHKALQRTEQPMIEATRALAWMKKIQLELARAENLEGGEGEDGQDKSTWVVPASDVHIRPALSSDRYPHTIGTFRGSAVLVEWMWYKPSWERLDPSQRSLVMNLRAESLGNSDRRSPGLSALKCLGFFEKVAPAPGSSGGRFGYGFVYKIPPRMGSPPLTLLQLLLAGMQKQQGASQDYEQPLLGQKFKLAFALVEFMMEFHTIGWLHGNFNSNNILLQRSEPAGEEGDGDNKAQPLDQPPTPMRPFVVGLHKSRPDGSRWETEGPGTDGDPEEYQHPEYRRTGRYRQTYDYYGLGVVLLEIGLWRPLERGLLASDRFRTTGAAEIRNELVKLGEKRLGARMGRVYRDVVVCCLSGRGFDEDKDAGDSSKSRTVTLGRFIDAVVEPLRGLAASGV</sequence>
<keyword evidence="4" id="KW-1185">Reference proteome</keyword>
<evidence type="ECO:0000313" key="4">
    <source>
        <dbReference type="Proteomes" id="UP000319257"/>
    </source>
</evidence>
<dbReference type="CDD" id="cd00180">
    <property type="entry name" value="PKc"/>
    <property type="match status" value="1"/>
</dbReference>
<dbReference type="Pfam" id="PF00069">
    <property type="entry name" value="Pkinase"/>
    <property type="match status" value="1"/>
</dbReference>
<dbReference type="GO" id="GO:0005524">
    <property type="term" value="F:ATP binding"/>
    <property type="evidence" value="ECO:0007669"/>
    <property type="project" value="InterPro"/>
</dbReference>
<dbReference type="GO" id="GO:0004672">
    <property type="term" value="F:protein kinase activity"/>
    <property type="evidence" value="ECO:0007669"/>
    <property type="project" value="InterPro"/>
</dbReference>
<evidence type="ECO:0000313" key="3">
    <source>
        <dbReference type="EMBL" id="TPX18292.1"/>
    </source>
</evidence>
<protein>
    <recommendedName>
        <fullName evidence="2">Protein kinase domain-containing protein</fullName>
    </recommendedName>
</protein>
<evidence type="ECO:0000259" key="2">
    <source>
        <dbReference type="PROSITE" id="PS50011"/>
    </source>
</evidence>
<dbReference type="Gene3D" id="1.10.510.10">
    <property type="entry name" value="Transferase(Phosphotransferase) domain 1"/>
    <property type="match status" value="2"/>
</dbReference>
<proteinExistence type="predicted"/>
<dbReference type="InParanoid" id="A0A507B7J3"/>
<reference evidence="3 4" key="1">
    <citation type="submission" date="2019-06" db="EMBL/GenBank/DDBJ databases">
        <title>Draft genome sequence of the filamentous fungus Phialemoniopsis curvata isolated from diesel fuel.</title>
        <authorList>
            <person name="Varaljay V.A."/>
            <person name="Lyon W.J."/>
            <person name="Crouch A.L."/>
            <person name="Drake C.E."/>
            <person name="Hollomon J.M."/>
            <person name="Nadeau L.J."/>
            <person name="Nunn H.S."/>
            <person name="Stevenson B.S."/>
            <person name="Bojanowski C.L."/>
            <person name="Crookes-Goodson W.J."/>
        </authorList>
    </citation>
    <scope>NUCLEOTIDE SEQUENCE [LARGE SCALE GENOMIC DNA]</scope>
    <source>
        <strain evidence="3 4">D216</strain>
    </source>
</reference>
<dbReference type="SUPFAM" id="SSF56112">
    <property type="entry name" value="Protein kinase-like (PK-like)"/>
    <property type="match status" value="2"/>
</dbReference>
<feature type="region of interest" description="Disordered" evidence="1">
    <location>
        <begin position="881"/>
        <end position="936"/>
    </location>
</feature>
<gene>
    <name evidence="3" type="ORF">E0L32_011790</name>
</gene>
<feature type="compositionally biased region" description="Basic and acidic residues" evidence="1">
    <location>
        <begin position="913"/>
        <end position="922"/>
    </location>
</feature>
<dbReference type="InterPro" id="IPR011009">
    <property type="entry name" value="Kinase-like_dom_sf"/>
</dbReference>
<dbReference type="AlphaFoldDB" id="A0A507B7J3"/>
<dbReference type="GeneID" id="41979237"/>
<accession>A0A507B7J3</accession>
<feature type="domain" description="Protein kinase" evidence="2">
    <location>
        <begin position="162"/>
        <end position="508"/>
    </location>
</feature>
<evidence type="ECO:0000256" key="1">
    <source>
        <dbReference type="SAM" id="MobiDB-lite"/>
    </source>
</evidence>
<dbReference type="PANTHER" id="PTHR37542:SF3">
    <property type="entry name" value="PRION-INHIBITION AND PROPAGATION HELO DOMAIN-CONTAINING PROTEIN"/>
    <property type="match status" value="1"/>
</dbReference>
<organism evidence="3 4">
    <name type="scientific">Thyridium curvatum</name>
    <dbReference type="NCBI Taxonomy" id="1093900"/>
    <lineage>
        <taxon>Eukaryota</taxon>
        <taxon>Fungi</taxon>
        <taxon>Dikarya</taxon>
        <taxon>Ascomycota</taxon>
        <taxon>Pezizomycotina</taxon>
        <taxon>Sordariomycetes</taxon>
        <taxon>Sordariomycetidae</taxon>
        <taxon>Thyridiales</taxon>
        <taxon>Thyridiaceae</taxon>
        <taxon>Thyridium</taxon>
    </lineage>
</organism>
<dbReference type="Proteomes" id="UP000319257">
    <property type="component" value="Unassembled WGS sequence"/>
</dbReference>
<dbReference type="RefSeq" id="XP_031000003.1">
    <property type="nucleotide sequence ID" value="XM_031134559.1"/>
</dbReference>
<dbReference type="PANTHER" id="PTHR37542">
    <property type="entry name" value="HELO DOMAIN-CONTAINING PROTEIN-RELATED"/>
    <property type="match status" value="1"/>
</dbReference>
<comment type="caution">
    <text evidence="3">The sequence shown here is derived from an EMBL/GenBank/DDBJ whole genome shotgun (WGS) entry which is preliminary data.</text>
</comment>
<dbReference type="PROSITE" id="PS50011">
    <property type="entry name" value="PROTEIN_KINASE_DOM"/>
    <property type="match status" value="1"/>
</dbReference>
<dbReference type="EMBL" id="SKBQ01000119">
    <property type="protein sequence ID" value="TPX18292.1"/>
    <property type="molecule type" value="Genomic_DNA"/>
</dbReference>
<dbReference type="InterPro" id="IPR000719">
    <property type="entry name" value="Prot_kinase_dom"/>
</dbReference>